<dbReference type="GO" id="GO:0016651">
    <property type="term" value="F:oxidoreductase activity, acting on NAD(P)H"/>
    <property type="evidence" value="ECO:0007669"/>
    <property type="project" value="InterPro"/>
</dbReference>
<organism evidence="2 3">
    <name type="scientific">Sphaerobolus stellatus (strain SS14)</name>
    <dbReference type="NCBI Taxonomy" id="990650"/>
    <lineage>
        <taxon>Eukaryota</taxon>
        <taxon>Fungi</taxon>
        <taxon>Dikarya</taxon>
        <taxon>Basidiomycota</taxon>
        <taxon>Agaricomycotina</taxon>
        <taxon>Agaricomycetes</taxon>
        <taxon>Phallomycetidae</taxon>
        <taxon>Geastrales</taxon>
        <taxon>Sphaerobolaceae</taxon>
        <taxon>Sphaerobolus</taxon>
    </lineage>
</organism>
<proteinExistence type="predicted"/>
<dbReference type="SUPFAM" id="SSF50129">
    <property type="entry name" value="GroES-like"/>
    <property type="match status" value="1"/>
</dbReference>
<dbReference type="CDD" id="cd08249">
    <property type="entry name" value="enoyl_reductase_like"/>
    <property type="match status" value="1"/>
</dbReference>
<protein>
    <recommendedName>
        <fullName evidence="1">Enoyl reductase (ER) domain-containing protein</fullName>
    </recommendedName>
</protein>
<dbReference type="OrthoDB" id="10257049at2759"/>
<evidence type="ECO:0000313" key="2">
    <source>
        <dbReference type="EMBL" id="KIJ28183.1"/>
    </source>
</evidence>
<accession>A0A0C9TFN0</accession>
<evidence type="ECO:0000313" key="3">
    <source>
        <dbReference type="Proteomes" id="UP000054279"/>
    </source>
</evidence>
<dbReference type="InterPro" id="IPR047122">
    <property type="entry name" value="Trans-enoyl_RdTase-like"/>
</dbReference>
<name>A0A0C9TFN0_SPHS4</name>
<dbReference type="InterPro" id="IPR020843">
    <property type="entry name" value="ER"/>
</dbReference>
<dbReference type="Gene3D" id="3.40.50.720">
    <property type="entry name" value="NAD(P)-binding Rossmann-like Domain"/>
    <property type="match status" value="2"/>
</dbReference>
<keyword evidence="3" id="KW-1185">Reference proteome</keyword>
<dbReference type="InterPro" id="IPR011032">
    <property type="entry name" value="GroES-like_sf"/>
</dbReference>
<dbReference type="HOGENOM" id="CLU_026673_16_1_1"/>
<dbReference type="AlphaFoldDB" id="A0A0C9TFN0"/>
<dbReference type="SMART" id="SM00829">
    <property type="entry name" value="PKS_ER"/>
    <property type="match status" value="1"/>
</dbReference>
<gene>
    <name evidence="2" type="ORF">M422DRAFT_270586</name>
</gene>
<dbReference type="EMBL" id="KN837313">
    <property type="protein sequence ID" value="KIJ28183.1"/>
    <property type="molecule type" value="Genomic_DNA"/>
</dbReference>
<dbReference type="PANTHER" id="PTHR45348">
    <property type="entry name" value="HYPOTHETICAL OXIDOREDUCTASE (EUROFUNG)"/>
    <property type="match status" value="1"/>
</dbReference>
<evidence type="ECO:0000259" key="1">
    <source>
        <dbReference type="SMART" id="SM00829"/>
    </source>
</evidence>
<sequence length="314" mass="34222">MAVPETIRAVVIKEVGVAPVTGILTPKLENDEVLVQVKAVAQNPTDWKHRDGFANPGTILGCDFSGIVAVGSSVTTFVKVGDQVAGFVQGGHFKDRGAFAEYFRTLADLVWVVPEGTLSDELAATLGCGFWTAVQPLFHPTKLGPTEPPAKVEGEKWLLLDCLRFNSLLRRDIKSLLSPLGATVVFDYKPPDVLDQILVATTPTVKAFSPKGKDKVVTILGPKDETAAYNPSVTIQPAFIYTYLGREFNFGEVFPLSKEDRDHVAAFLTKVPELVKSAAIKPNRVKLWEGGLDGIEGRFGVYERRKTQYGETCS</sequence>
<dbReference type="InterPro" id="IPR013154">
    <property type="entry name" value="ADH-like_N"/>
</dbReference>
<dbReference type="Gene3D" id="3.90.180.10">
    <property type="entry name" value="Medium-chain alcohol dehydrogenases, catalytic domain"/>
    <property type="match status" value="2"/>
</dbReference>
<dbReference type="Proteomes" id="UP000054279">
    <property type="component" value="Unassembled WGS sequence"/>
</dbReference>
<dbReference type="Pfam" id="PF08240">
    <property type="entry name" value="ADH_N"/>
    <property type="match status" value="1"/>
</dbReference>
<reference evidence="2 3" key="1">
    <citation type="submission" date="2014-06" db="EMBL/GenBank/DDBJ databases">
        <title>Evolutionary Origins and Diversification of the Mycorrhizal Mutualists.</title>
        <authorList>
            <consortium name="DOE Joint Genome Institute"/>
            <consortium name="Mycorrhizal Genomics Consortium"/>
            <person name="Kohler A."/>
            <person name="Kuo A."/>
            <person name="Nagy L.G."/>
            <person name="Floudas D."/>
            <person name="Copeland A."/>
            <person name="Barry K.W."/>
            <person name="Cichocki N."/>
            <person name="Veneault-Fourrey C."/>
            <person name="LaButti K."/>
            <person name="Lindquist E.A."/>
            <person name="Lipzen A."/>
            <person name="Lundell T."/>
            <person name="Morin E."/>
            <person name="Murat C."/>
            <person name="Riley R."/>
            <person name="Ohm R."/>
            <person name="Sun H."/>
            <person name="Tunlid A."/>
            <person name="Henrissat B."/>
            <person name="Grigoriev I.V."/>
            <person name="Hibbett D.S."/>
            <person name="Martin F."/>
        </authorList>
    </citation>
    <scope>NUCLEOTIDE SEQUENCE [LARGE SCALE GENOMIC DNA]</scope>
    <source>
        <strain evidence="2 3">SS14</strain>
    </source>
</reference>
<feature type="domain" description="Enoyl reductase (ER)" evidence="1">
    <location>
        <begin position="16"/>
        <end position="218"/>
    </location>
</feature>